<dbReference type="Gene3D" id="3.30.450.50">
    <property type="entry name" value="Longin domain"/>
    <property type="match status" value="1"/>
</dbReference>
<keyword evidence="1" id="KW-0472">Membrane</keyword>
<evidence type="ECO:0000256" key="1">
    <source>
        <dbReference type="SAM" id="Phobius"/>
    </source>
</evidence>
<dbReference type="PANTHER" id="PTHR47461">
    <property type="entry name" value="PHYTOLONGIN PHYL1.2"/>
    <property type="match status" value="1"/>
</dbReference>
<evidence type="ECO:0000313" key="3">
    <source>
        <dbReference type="Proteomes" id="UP001341840"/>
    </source>
</evidence>
<dbReference type="Proteomes" id="UP001341840">
    <property type="component" value="Unassembled WGS sequence"/>
</dbReference>
<keyword evidence="1" id="KW-1133">Transmembrane helix</keyword>
<evidence type="ECO:0000313" key="2">
    <source>
        <dbReference type="EMBL" id="MED6177566.1"/>
    </source>
</evidence>
<gene>
    <name evidence="2" type="ORF">PIB30_099325</name>
</gene>
<keyword evidence="3" id="KW-1185">Reference proteome</keyword>
<reference evidence="2 3" key="1">
    <citation type="journal article" date="2023" name="Plants (Basel)">
        <title>Bridging the Gap: Combining Genomics and Transcriptomics Approaches to Understand Stylosanthes scabra, an Orphan Legume from the Brazilian Caatinga.</title>
        <authorList>
            <person name="Ferreira-Neto J.R.C."/>
            <person name="da Silva M.D."/>
            <person name="Binneck E."/>
            <person name="de Melo N.F."/>
            <person name="da Silva R.H."/>
            <person name="de Melo A.L.T.M."/>
            <person name="Pandolfi V."/>
            <person name="Bustamante F.O."/>
            <person name="Brasileiro-Vidal A.C."/>
            <person name="Benko-Iseppon A.M."/>
        </authorList>
    </citation>
    <scope>NUCLEOTIDE SEQUENCE [LARGE SCALE GENOMIC DNA]</scope>
    <source>
        <tissue evidence="2">Leaves</tissue>
    </source>
</reference>
<organism evidence="2 3">
    <name type="scientific">Stylosanthes scabra</name>
    <dbReference type="NCBI Taxonomy" id="79078"/>
    <lineage>
        <taxon>Eukaryota</taxon>
        <taxon>Viridiplantae</taxon>
        <taxon>Streptophyta</taxon>
        <taxon>Embryophyta</taxon>
        <taxon>Tracheophyta</taxon>
        <taxon>Spermatophyta</taxon>
        <taxon>Magnoliopsida</taxon>
        <taxon>eudicotyledons</taxon>
        <taxon>Gunneridae</taxon>
        <taxon>Pentapetalae</taxon>
        <taxon>rosids</taxon>
        <taxon>fabids</taxon>
        <taxon>Fabales</taxon>
        <taxon>Fabaceae</taxon>
        <taxon>Papilionoideae</taxon>
        <taxon>50 kb inversion clade</taxon>
        <taxon>dalbergioids sensu lato</taxon>
        <taxon>Dalbergieae</taxon>
        <taxon>Pterocarpus clade</taxon>
        <taxon>Stylosanthes</taxon>
    </lineage>
</organism>
<feature type="transmembrane region" description="Helical" evidence="1">
    <location>
        <begin position="244"/>
        <end position="264"/>
    </location>
</feature>
<dbReference type="InterPro" id="IPR044783">
    <property type="entry name" value="PHYL"/>
</dbReference>
<protein>
    <recommendedName>
        <fullName evidence="4">Phytolongin Phyl2.2</fullName>
    </recommendedName>
</protein>
<evidence type="ECO:0008006" key="4">
    <source>
        <dbReference type="Google" id="ProtNLM"/>
    </source>
</evidence>
<dbReference type="EMBL" id="JASCZI010153676">
    <property type="protein sequence ID" value="MED6177566.1"/>
    <property type="molecule type" value="Genomic_DNA"/>
</dbReference>
<keyword evidence="1" id="KW-0812">Transmembrane</keyword>
<name>A0ABU6VYK0_9FABA</name>
<proteinExistence type="predicted"/>
<accession>A0ABU6VYK0</accession>
<dbReference type="PANTHER" id="PTHR47461:SF3">
    <property type="entry name" value="PHYTOLONGIN PHYL2.2"/>
    <property type="match status" value="1"/>
</dbReference>
<comment type="caution">
    <text evidence="2">The sequence shown here is derived from an EMBL/GenBank/DDBJ whole genome shotgun (WGS) entry which is preliminary data.</text>
</comment>
<sequence>MVTDPELIKYVCIARAATVLAHRRATTADPAVESLASECIALAPPNHSFFTQTLKRRTYTFLMDPPFVFFAIFDHGLIKPFQLRFLHRLRDSSSAFLRSQSPTKGDDFVPFCFQSQFDSIFGETLNFESEGTDAAVAVSRIPSADSPSAAASANKIGRSPSTVPLLGKPQEGVLLKKKKRVVEAVNGEVKDGGGSPENKVDMCNDEVNGGGGTRDCSVAVAAKGGGCVGSDHHRQKAKHIWKKHVWVVLLLDLSVCVVLFVIWLCVCRGFKCMTY</sequence>